<comment type="caution">
    <text evidence="1">The sequence shown here is derived from an EMBL/GenBank/DDBJ whole genome shotgun (WGS) entry which is preliminary data.</text>
</comment>
<sequence length="510" mass="56790">MEYKYINEARTQELIDEIKSRLNVRLVITDTMPESAEDGAMRLYSGETDAAYVQSHIYRYNETEAKWEDVTSDNDKYPIAWDVELTQAEYDELGSEKETDDKNYYITDGEVEETVVYGWAVDPDESDSADCVSYLNDAIGMTPASMGRTSFSYGSWEDAFFMPRPCMLKSDCTVDYYLDPNDYSKKEDGTPSDIANSEYDGNAMMEWGKIWFKFESGLATGQGSFYCSNKQVYETYDCPCNKDADGNIVPHFYTAIYNGTGVSKLRSLSGIQLTSANGNGETTGLQEVNRAVANNTTAKYEWLTDVFCDRVLINALHILISKSLDSQKAFGRGLDGENDVAGAQALKESYVTGTLDNKGLFYGDIEHGFSPVKTFGMENWWGCTWRRMAGLLGIQGKYIYKMTQPYVQTGHNYVDSGISIPYSGDISKCAFGSFGFLPIETSGSVTTYYADTLHNNQDTTRTYYAVAGDCTASGTNCGITALGLYTYWDTSHWSASTTLSCKPLASRFNG</sequence>
<accession>A0A011UD16</accession>
<protein>
    <submittedName>
        <fullName evidence="1">Uncharacterized protein</fullName>
    </submittedName>
</protein>
<dbReference type="AlphaFoldDB" id="A0A011UD16"/>
<dbReference type="Proteomes" id="UP000021369">
    <property type="component" value="Unassembled WGS sequence"/>
</dbReference>
<proteinExistence type="predicted"/>
<evidence type="ECO:0000313" key="2">
    <source>
        <dbReference type="Proteomes" id="UP000021369"/>
    </source>
</evidence>
<keyword evidence="2" id="KW-1185">Reference proteome</keyword>
<dbReference type="OrthoDB" id="1779468at2"/>
<gene>
    <name evidence="1" type="ORF">RASY3_14185</name>
</gene>
<dbReference type="EMBL" id="JEOB01000004">
    <property type="protein sequence ID" value="EXM38484.1"/>
    <property type="molecule type" value="Genomic_DNA"/>
</dbReference>
<dbReference type="RefSeq" id="WP_037289242.1">
    <property type="nucleotide sequence ID" value="NZ_JEOB01000004.1"/>
</dbReference>
<evidence type="ECO:0000313" key="1">
    <source>
        <dbReference type="EMBL" id="EXM38484.1"/>
    </source>
</evidence>
<reference evidence="1 2" key="1">
    <citation type="submission" date="2013-06" db="EMBL/GenBank/DDBJ databases">
        <title>Rumen cellulosomics: divergent fiber-degrading strategies revealed by comparative genome-wide analysis of six Ruminococcal strains.</title>
        <authorList>
            <person name="Dassa B."/>
            <person name="Borovok I."/>
            <person name="Lamed R."/>
            <person name="Flint H."/>
            <person name="Yeoman C.J."/>
            <person name="White B."/>
            <person name="Bayer E.A."/>
        </authorList>
    </citation>
    <scope>NUCLEOTIDE SEQUENCE [LARGE SCALE GENOMIC DNA]</scope>
    <source>
        <strain evidence="1 2">SY3</strain>
    </source>
</reference>
<dbReference type="PATRIC" id="fig|1341156.4.peg.2504"/>
<organism evidence="1 2">
    <name type="scientific">Ruminococcus albus SY3</name>
    <dbReference type="NCBI Taxonomy" id="1341156"/>
    <lineage>
        <taxon>Bacteria</taxon>
        <taxon>Bacillati</taxon>
        <taxon>Bacillota</taxon>
        <taxon>Clostridia</taxon>
        <taxon>Eubacteriales</taxon>
        <taxon>Oscillospiraceae</taxon>
        <taxon>Ruminococcus</taxon>
    </lineage>
</organism>
<name>A0A011UD16_RUMAL</name>